<dbReference type="Proteomes" id="UP000192674">
    <property type="component" value="Unassembled WGS sequence"/>
</dbReference>
<dbReference type="NCBIfam" id="TIGR01549">
    <property type="entry name" value="HAD-SF-IA-v1"/>
    <property type="match status" value="1"/>
</dbReference>
<dbReference type="PANTHER" id="PTHR43316">
    <property type="entry name" value="HYDROLASE, HALOACID DELAHOGENASE-RELATED"/>
    <property type="match status" value="1"/>
</dbReference>
<evidence type="ECO:0000313" key="3">
    <source>
        <dbReference type="Proteomes" id="UP000192674"/>
    </source>
</evidence>
<keyword evidence="1" id="KW-0378">Hydrolase</keyword>
<dbReference type="NCBIfam" id="TIGR01493">
    <property type="entry name" value="HAD-SF-IA-v2"/>
    <property type="match status" value="1"/>
</dbReference>
<reference evidence="2 3" key="1">
    <citation type="submission" date="2017-04" db="EMBL/GenBank/DDBJ databases">
        <authorList>
            <person name="Afonso C.L."/>
            <person name="Miller P.J."/>
            <person name="Scott M.A."/>
            <person name="Spackman E."/>
            <person name="Goraichik I."/>
            <person name="Dimitrov K.M."/>
            <person name="Suarez D.L."/>
            <person name="Swayne D.E."/>
        </authorList>
    </citation>
    <scope>NUCLEOTIDE SEQUENCE [LARGE SCALE GENOMIC DNA]</scope>
    <source>
        <strain evidence="2 3">DSM 43828</strain>
    </source>
</reference>
<dbReference type="PRINTS" id="PR00413">
    <property type="entry name" value="HADHALOGNASE"/>
</dbReference>
<keyword evidence="3" id="KW-1185">Reference proteome</keyword>
<dbReference type="SUPFAM" id="SSF56784">
    <property type="entry name" value="HAD-like"/>
    <property type="match status" value="1"/>
</dbReference>
<dbReference type="InterPro" id="IPR051540">
    <property type="entry name" value="S-2-haloacid_dehalogenase"/>
</dbReference>
<dbReference type="PANTHER" id="PTHR43316:SF9">
    <property type="entry name" value="ACID DEHALOGENASE, PUTATIVE (AFU_ORTHOLOGUE AFUA_6G14460)-RELATED"/>
    <property type="match status" value="1"/>
</dbReference>
<dbReference type="Pfam" id="PF00702">
    <property type="entry name" value="Hydrolase"/>
    <property type="match status" value="1"/>
</dbReference>
<gene>
    <name evidence="2" type="ORF">SAMN05661093_09990</name>
</gene>
<dbReference type="SFLD" id="SFLDS00003">
    <property type="entry name" value="Haloacid_Dehalogenase"/>
    <property type="match status" value="1"/>
</dbReference>
<dbReference type="Gene3D" id="1.10.150.750">
    <property type="match status" value="1"/>
</dbReference>
<sequence>MAPLLPVTPRLITFDTYGTLIDWDSALRSYIGRLFAAKGVQRDVRRFHENWYYRHALPAVAGPFQPYRPLLEKTMALALSEVGVAADPKELSALGDVMADAAPFADAVSVLSVLKQHVPLATISNSQQDIIEISARKLGDPFTFIFTGEIVEAYKPHPALFELVLDRAGVQPHEVVHVAQSQYVDLPRSVSMGIPTVWINRQQQQLDPHTPVPTAELPDLHGLPSLLNYPHGNGSQL</sequence>
<evidence type="ECO:0000313" key="2">
    <source>
        <dbReference type="EMBL" id="SMD26407.1"/>
    </source>
</evidence>
<dbReference type="CDD" id="cd02588">
    <property type="entry name" value="HAD_L2-DEX"/>
    <property type="match status" value="1"/>
</dbReference>
<accession>A0A1W2FWR4</accession>
<evidence type="ECO:0000256" key="1">
    <source>
        <dbReference type="ARBA" id="ARBA00022801"/>
    </source>
</evidence>
<dbReference type="AlphaFoldDB" id="A0A1W2FWR4"/>
<dbReference type="GO" id="GO:0019120">
    <property type="term" value="F:hydrolase activity, acting on acid halide bonds, in C-halide compounds"/>
    <property type="evidence" value="ECO:0007669"/>
    <property type="project" value="InterPro"/>
</dbReference>
<dbReference type="EMBL" id="FWXV01000014">
    <property type="protein sequence ID" value="SMD26407.1"/>
    <property type="molecule type" value="Genomic_DNA"/>
</dbReference>
<dbReference type="InterPro" id="IPR036412">
    <property type="entry name" value="HAD-like_sf"/>
</dbReference>
<name>A0A1W2FWR4_KIBAR</name>
<dbReference type="InterPro" id="IPR023214">
    <property type="entry name" value="HAD_sf"/>
</dbReference>
<dbReference type="NCBIfam" id="TIGR01428">
    <property type="entry name" value="HAD_type_II"/>
    <property type="match status" value="1"/>
</dbReference>
<dbReference type="RefSeq" id="WP_084434158.1">
    <property type="nucleotide sequence ID" value="NZ_FWXV01000014.1"/>
</dbReference>
<proteinExistence type="predicted"/>
<dbReference type="InterPro" id="IPR006328">
    <property type="entry name" value="2-HAD"/>
</dbReference>
<protein>
    <submittedName>
        <fullName evidence="2">2-haloacid dehalogenase</fullName>
    </submittedName>
</protein>
<organism evidence="2 3">
    <name type="scientific">Kibdelosporangium aridum</name>
    <dbReference type="NCBI Taxonomy" id="2030"/>
    <lineage>
        <taxon>Bacteria</taxon>
        <taxon>Bacillati</taxon>
        <taxon>Actinomycetota</taxon>
        <taxon>Actinomycetes</taxon>
        <taxon>Pseudonocardiales</taxon>
        <taxon>Pseudonocardiaceae</taxon>
        <taxon>Kibdelosporangium</taxon>
    </lineage>
</organism>
<dbReference type="Gene3D" id="3.40.50.1000">
    <property type="entry name" value="HAD superfamily/HAD-like"/>
    <property type="match status" value="1"/>
</dbReference>
<dbReference type="SFLD" id="SFLDG01129">
    <property type="entry name" value="C1.5:_HAD__Beta-PGM__Phosphata"/>
    <property type="match status" value="1"/>
</dbReference>
<dbReference type="OrthoDB" id="3774052at2"/>
<dbReference type="InterPro" id="IPR006439">
    <property type="entry name" value="HAD-SF_hydro_IA"/>
</dbReference>